<dbReference type="GO" id="GO:0016788">
    <property type="term" value="F:hydrolase activity, acting on ester bonds"/>
    <property type="evidence" value="ECO:0007669"/>
    <property type="project" value="TreeGrafter"/>
</dbReference>
<name>A0A6G3ZXR7_9BACL</name>
<accession>A0A6G3ZXR7</accession>
<proteinExistence type="inferred from homology"/>
<dbReference type="InterPro" id="IPR029058">
    <property type="entry name" value="AB_hydrolase_fold"/>
</dbReference>
<dbReference type="AlphaFoldDB" id="A0A6G3ZXR7"/>
<dbReference type="PANTHER" id="PTHR40841">
    <property type="entry name" value="SIDEROPHORE TRIACETYLFUSARININE C ESTERASE"/>
    <property type="match status" value="1"/>
</dbReference>
<evidence type="ECO:0000256" key="1">
    <source>
        <dbReference type="ARBA" id="ARBA00005622"/>
    </source>
</evidence>
<dbReference type="InterPro" id="IPR052558">
    <property type="entry name" value="Siderophore_Hydrolase_D"/>
</dbReference>
<gene>
    <name evidence="3" type="ORF">GK047_10185</name>
</gene>
<reference evidence="3" key="1">
    <citation type="submission" date="2020-02" db="EMBL/GenBank/DDBJ databases">
        <authorList>
            <person name="Shen X.-R."/>
            <person name="Zhang Y.-X."/>
        </authorList>
    </citation>
    <scope>NUCLEOTIDE SEQUENCE</scope>
    <source>
        <strain evidence="3">SYP-B3998</strain>
    </source>
</reference>
<keyword evidence="2 3" id="KW-0378">Hydrolase</keyword>
<sequence>MSSRGGIHKVALQTNVEAVNKVKDSTEVTIPGTEQRVMQSRVGNSDYRIFVYTPDEEPPVTGFPVIYLLDANAVFGTMVEAQRLQGRRPEKTGVVPAIVVGIGYQTEAPFASARYYDYTLPMPVSELPKRPDGTEWPEQGGAEAFLTFIEEELKPEIERDFPIDSNRQMIFGHSLGGLFVLHVLFTKPTAFQSYIAGSPSIHWNKRILLEEEQHFTLRMEQNSMDIGLLLTVGELESSHKSRMNDNAKELSERLSKLANQGLRVEFKQFEDEGHVSVLPVLISRALRFGWRSLSVNA</sequence>
<protein>
    <submittedName>
        <fullName evidence="3">Alpha/beta hydrolase</fullName>
    </submittedName>
</protein>
<dbReference type="PANTHER" id="PTHR40841:SF2">
    <property type="entry name" value="SIDEROPHORE-DEGRADING ESTERASE (EUROFUNG)"/>
    <property type="match status" value="1"/>
</dbReference>
<comment type="caution">
    <text evidence="3">The sequence shown here is derived from an EMBL/GenBank/DDBJ whole genome shotgun (WGS) entry which is preliminary data.</text>
</comment>
<organism evidence="3">
    <name type="scientific">Paenibacillus sp. SYP-B3998</name>
    <dbReference type="NCBI Taxonomy" id="2678564"/>
    <lineage>
        <taxon>Bacteria</taxon>
        <taxon>Bacillati</taxon>
        <taxon>Bacillota</taxon>
        <taxon>Bacilli</taxon>
        <taxon>Bacillales</taxon>
        <taxon>Paenibacillaceae</taxon>
        <taxon>Paenibacillus</taxon>
    </lineage>
</organism>
<dbReference type="Gene3D" id="3.40.50.1820">
    <property type="entry name" value="alpha/beta hydrolase"/>
    <property type="match status" value="1"/>
</dbReference>
<dbReference type="Pfam" id="PF00756">
    <property type="entry name" value="Esterase"/>
    <property type="match status" value="1"/>
</dbReference>
<dbReference type="EMBL" id="JAAIKC010000002">
    <property type="protein sequence ID" value="NEW06379.1"/>
    <property type="molecule type" value="Genomic_DNA"/>
</dbReference>
<evidence type="ECO:0000313" key="3">
    <source>
        <dbReference type="EMBL" id="NEW06379.1"/>
    </source>
</evidence>
<evidence type="ECO:0000256" key="2">
    <source>
        <dbReference type="ARBA" id="ARBA00022801"/>
    </source>
</evidence>
<comment type="similarity">
    <text evidence="1">Belongs to the esterase D family.</text>
</comment>
<dbReference type="InterPro" id="IPR000801">
    <property type="entry name" value="Esterase-like"/>
</dbReference>
<dbReference type="SUPFAM" id="SSF53474">
    <property type="entry name" value="alpha/beta-Hydrolases"/>
    <property type="match status" value="1"/>
</dbReference>